<proteinExistence type="predicted"/>
<name>A0A2Z6RUU6_9GLOM</name>
<gene>
    <name evidence="2" type="ORF">RclHR1_06890008</name>
</gene>
<dbReference type="Gene3D" id="3.30.710.10">
    <property type="entry name" value="Potassium Channel Kv1.1, Chain A"/>
    <property type="match status" value="1"/>
</dbReference>
<accession>A0A2Z6RUU6</accession>
<protein>
    <recommendedName>
        <fullName evidence="1">BTB domain-containing protein</fullName>
    </recommendedName>
</protein>
<evidence type="ECO:0000313" key="2">
    <source>
        <dbReference type="EMBL" id="GBC06504.1"/>
    </source>
</evidence>
<dbReference type="InterPro" id="IPR000210">
    <property type="entry name" value="BTB/POZ_dom"/>
</dbReference>
<dbReference type="Proteomes" id="UP000247702">
    <property type="component" value="Unassembled WGS sequence"/>
</dbReference>
<sequence>MTRGCSLEQDLKLLVNNPKYSDIEILCQDEKILHGCKAILAARSEVCDKLLYNGMKESYEKQISFPKINSSEMEIILEYIYMGSVKEESLTKENIIEAFYAADYFQLPDLQEFIMKTIKSANYVKKYSPELLTKAVDMMPLLEDNILLNLLVEAVATIPLNTVEFDRLSIKAL</sequence>
<feature type="domain" description="BTB" evidence="1">
    <location>
        <begin position="21"/>
        <end position="89"/>
    </location>
</feature>
<keyword evidence="3" id="KW-1185">Reference proteome</keyword>
<evidence type="ECO:0000313" key="3">
    <source>
        <dbReference type="Proteomes" id="UP000247702"/>
    </source>
</evidence>
<dbReference type="InterPro" id="IPR011333">
    <property type="entry name" value="SKP1/BTB/POZ_sf"/>
</dbReference>
<dbReference type="PANTHER" id="PTHR24410:SF23">
    <property type="entry name" value="BTB DOMAIN-CONTAINING PROTEIN-RELATED"/>
    <property type="match status" value="1"/>
</dbReference>
<dbReference type="SMART" id="SM00225">
    <property type="entry name" value="BTB"/>
    <property type="match status" value="1"/>
</dbReference>
<dbReference type="InterPro" id="IPR051481">
    <property type="entry name" value="BTB-POZ/Galectin-3-binding"/>
</dbReference>
<dbReference type="AlphaFoldDB" id="A0A2Z6RUU6"/>
<dbReference type="SUPFAM" id="SSF54695">
    <property type="entry name" value="POZ domain"/>
    <property type="match status" value="1"/>
</dbReference>
<reference evidence="2 3" key="1">
    <citation type="submission" date="2017-11" db="EMBL/GenBank/DDBJ databases">
        <title>The genome of Rhizophagus clarus HR1 reveals common genetic basis of auxotrophy among arbuscular mycorrhizal fungi.</title>
        <authorList>
            <person name="Kobayashi Y."/>
        </authorList>
    </citation>
    <scope>NUCLEOTIDE SEQUENCE [LARGE SCALE GENOMIC DNA]</scope>
    <source>
        <strain evidence="2 3">HR1</strain>
    </source>
</reference>
<dbReference type="PROSITE" id="PS50097">
    <property type="entry name" value="BTB"/>
    <property type="match status" value="1"/>
</dbReference>
<evidence type="ECO:0000259" key="1">
    <source>
        <dbReference type="PROSITE" id="PS50097"/>
    </source>
</evidence>
<dbReference type="Pfam" id="PF00651">
    <property type="entry name" value="BTB"/>
    <property type="match status" value="1"/>
</dbReference>
<dbReference type="EMBL" id="BEXD01004080">
    <property type="protein sequence ID" value="GBC06504.1"/>
    <property type="molecule type" value="Genomic_DNA"/>
</dbReference>
<organism evidence="2 3">
    <name type="scientific">Rhizophagus clarus</name>
    <dbReference type="NCBI Taxonomy" id="94130"/>
    <lineage>
        <taxon>Eukaryota</taxon>
        <taxon>Fungi</taxon>
        <taxon>Fungi incertae sedis</taxon>
        <taxon>Mucoromycota</taxon>
        <taxon>Glomeromycotina</taxon>
        <taxon>Glomeromycetes</taxon>
        <taxon>Glomerales</taxon>
        <taxon>Glomeraceae</taxon>
        <taxon>Rhizophagus</taxon>
    </lineage>
</organism>
<dbReference type="PANTHER" id="PTHR24410">
    <property type="entry name" value="HL07962P-RELATED"/>
    <property type="match status" value="1"/>
</dbReference>
<comment type="caution">
    <text evidence="2">The sequence shown here is derived from an EMBL/GenBank/DDBJ whole genome shotgun (WGS) entry which is preliminary data.</text>
</comment>